<evidence type="ECO:0000259" key="1">
    <source>
        <dbReference type="Pfam" id="PF00144"/>
    </source>
</evidence>
<dbReference type="RefSeq" id="WP_165755751.1">
    <property type="nucleotide sequence ID" value="NZ_MZGX01000018.1"/>
</dbReference>
<dbReference type="STRING" id="48256.CLHUN_26850"/>
<dbReference type="SUPFAM" id="SSF56601">
    <property type="entry name" value="beta-lactamase/transpeptidase-like"/>
    <property type="match status" value="1"/>
</dbReference>
<dbReference type="InterPro" id="IPR050789">
    <property type="entry name" value="Diverse_Enzym_Activities"/>
</dbReference>
<organism evidence="2 3">
    <name type="scientific">Ruminiclostridium hungatei</name>
    <name type="common">Clostridium hungatei</name>
    <dbReference type="NCBI Taxonomy" id="48256"/>
    <lineage>
        <taxon>Bacteria</taxon>
        <taxon>Bacillati</taxon>
        <taxon>Bacillota</taxon>
        <taxon>Clostridia</taxon>
        <taxon>Eubacteriales</taxon>
        <taxon>Oscillospiraceae</taxon>
        <taxon>Ruminiclostridium</taxon>
    </lineage>
</organism>
<keyword evidence="3" id="KW-1185">Reference proteome</keyword>
<dbReference type="PANTHER" id="PTHR43283">
    <property type="entry name" value="BETA-LACTAMASE-RELATED"/>
    <property type="match status" value="1"/>
</dbReference>
<comment type="caution">
    <text evidence="2">The sequence shown here is derived from an EMBL/GenBank/DDBJ whole genome shotgun (WGS) entry which is preliminary data.</text>
</comment>
<dbReference type="AlphaFoldDB" id="A0A1V4SHJ1"/>
<accession>A0A1V4SHJ1</accession>
<name>A0A1V4SHJ1_RUMHU</name>
<dbReference type="Proteomes" id="UP000191554">
    <property type="component" value="Unassembled WGS sequence"/>
</dbReference>
<sequence>MIIDEAASQMPHMNTHKLHSLIRYIKESNIGINGIVILRNGAVAAEAYNYPHHREVRYDMQNCTMAVISALIGIAIDQGCIDSASEEISRFFPDFFNEKGATDREKSKITVENLLEMSSGFEWNDTVFSESNSLYQLWRADSQVGFILERPMSHEPGSRYSHNMGGIHLLSAILQKAVGMPVPSFALEKLFRPLGIEAPQWAEDSQNIAVGFYGLCLSLKDVAKIGQLYLQKGRWKGEQIISEKWIEASTRKRMDTPNGPWSFYGCGYVWNMNRFGGYCVKSLQGNSLFVLPKYSMVVAISGSLLPQQLQLHETLMETYLIPAARFHGDGDKAKLSSAQEQLVSLTKDMASPPEPEKPRPLPGTASRISGITYHMEPTIAEESFTFYFDEVQECKLLVKMYGKNYESSIGLDNVYRYSMRDCCKGFWENSGTFVMDKKMLSSNSNFRYIFRFEKDKLHVKIKSGSDGVEAGAATGTAEA</sequence>
<dbReference type="Gene3D" id="3.40.710.10">
    <property type="entry name" value="DD-peptidase/beta-lactamase superfamily"/>
    <property type="match status" value="1"/>
</dbReference>
<dbReference type="Pfam" id="PF00144">
    <property type="entry name" value="Beta-lactamase"/>
    <property type="match status" value="1"/>
</dbReference>
<evidence type="ECO:0000313" key="2">
    <source>
        <dbReference type="EMBL" id="OPX43340.1"/>
    </source>
</evidence>
<proteinExistence type="predicted"/>
<dbReference type="InterPro" id="IPR001466">
    <property type="entry name" value="Beta-lactam-related"/>
</dbReference>
<evidence type="ECO:0000313" key="3">
    <source>
        <dbReference type="Proteomes" id="UP000191554"/>
    </source>
</evidence>
<protein>
    <submittedName>
        <fullName evidence="2">Putative periplasmic esterase</fullName>
    </submittedName>
</protein>
<feature type="domain" description="Beta-lactamase-related" evidence="1">
    <location>
        <begin position="35"/>
        <end position="300"/>
    </location>
</feature>
<reference evidence="2 3" key="1">
    <citation type="submission" date="2017-03" db="EMBL/GenBank/DDBJ databases">
        <title>Genome sequence of Clostridium hungatei DSM 14427.</title>
        <authorList>
            <person name="Poehlein A."/>
            <person name="Daniel R."/>
        </authorList>
    </citation>
    <scope>NUCLEOTIDE SEQUENCE [LARGE SCALE GENOMIC DNA]</scope>
    <source>
        <strain evidence="2 3">DSM 14427</strain>
    </source>
</reference>
<dbReference type="InterPro" id="IPR012338">
    <property type="entry name" value="Beta-lactam/transpept-like"/>
</dbReference>
<gene>
    <name evidence="2" type="ORF">CLHUN_26850</name>
</gene>
<dbReference type="EMBL" id="MZGX01000018">
    <property type="protein sequence ID" value="OPX43340.1"/>
    <property type="molecule type" value="Genomic_DNA"/>
</dbReference>
<dbReference type="PANTHER" id="PTHR43283:SF7">
    <property type="entry name" value="BETA-LACTAMASE-RELATED DOMAIN-CONTAINING PROTEIN"/>
    <property type="match status" value="1"/>
</dbReference>